<proteinExistence type="predicted"/>
<evidence type="ECO:0000256" key="2">
    <source>
        <dbReference type="ARBA" id="ARBA00023125"/>
    </source>
</evidence>
<keyword evidence="1" id="KW-0805">Transcription regulation</keyword>
<dbReference type="SUPFAM" id="SSF48498">
    <property type="entry name" value="Tetracyclin repressor-like, C-terminal domain"/>
    <property type="match status" value="1"/>
</dbReference>
<dbReference type="PRINTS" id="PR00455">
    <property type="entry name" value="HTHTETR"/>
</dbReference>
<evidence type="ECO:0000256" key="5">
    <source>
        <dbReference type="SAM" id="MobiDB-lite"/>
    </source>
</evidence>
<gene>
    <name evidence="7" type="ORF">DDZ18_07360</name>
</gene>
<evidence type="ECO:0000259" key="6">
    <source>
        <dbReference type="PROSITE" id="PS50977"/>
    </source>
</evidence>
<keyword evidence="8" id="KW-1185">Reference proteome</keyword>
<organism evidence="7 8">
    <name type="scientific">Marinicauda salina</name>
    <dbReference type="NCBI Taxonomy" id="2135793"/>
    <lineage>
        <taxon>Bacteria</taxon>
        <taxon>Pseudomonadati</taxon>
        <taxon>Pseudomonadota</taxon>
        <taxon>Alphaproteobacteria</taxon>
        <taxon>Maricaulales</taxon>
        <taxon>Maricaulaceae</taxon>
        <taxon>Marinicauda</taxon>
    </lineage>
</organism>
<dbReference type="PROSITE" id="PS50977">
    <property type="entry name" value="HTH_TETR_2"/>
    <property type="match status" value="1"/>
</dbReference>
<evidence type="ECO:0000256" key="3">
    <source>
        <dbReference type="ARBA" id="ARBA00023163"/>
    </source>
</evidence>
<protein>
    <submittedName>
        <fullName evidence="7">TetR family transcriptional regulator</fullName>
    </submittedName>
</protein>
<dbReference type="InterPro" id="IPR025996">
    <property type="entry name" value="MT1864/Rv1816-like_C"/>
</dbReference>
<dbReference type="InterPro" id="IPR001647">
    <property type="entry name" value="HTH_TetR"/>
</dbReference>
<sequence>MIRIIARKPPVRRKPTRDRTEEPARMAAQTAANEELSPAERRRRKVRDAIIGAAEDIFMEDGEAGISMRRIAERIDYSPAALYKYFDSKEALFEEIREQFFERLYSRMLAADRPVKDGPRLTPECMRAYVETGLEQPSHYKLAFTGGWRAEHSVEEGTYGFAAAEHLEAMITDSIAAGWFRDVDPELAAASVWAGAHGLTMLAVTIPDFPHGRPDCSHLSLDDVIDFHAEQVLRGLATPKLIAQLDAAAGR</sequence>
<accession>A0A2U2BTY8</accession>
<name>A0A2U2BTY8_9PROT</name>
<evidence type="ECO:0000313" key="7">
    <source>
        <dbReference type="EMBL" id="PWE17481.1"/>
    </source>
</evidence>
<keyword evidence="3" id="KW-0804">Transcription</keyword>
<evidence type="ECO:0000256" key="4">
    <source>
        <dbReference type="PROSITE-ProRule" id="PRU00335"/>
    </source>
</evidence>
<dbReference type="AlphaFoldDB" id="A0A2U2BTY8"/>
<dbReference type="InterPro" id="IPR036271">
    <property type="entry name" value="Tet_transcr_reg_TetR-rel_C_sf"/>
</dbReference>
<keyword evidence="2 4" id="KW-0238">DNA-binding</keyword>
<comment type="caution">
    <text evidence="7">The sequence shown here is derived from an EMBL/GenBank/DDBJ whole genome shotgun (WGS) entry which is preliminary data.</text>
</comment>
<dbReference type="Pfam" id="PF13305">
    <property type="entry name" value="TetR_C_33"/>
    <property type="match status" value="1"/>
</dbReference>
<dbReference type="GO" id="GO:0003700">
    <property type="term" value="F:DNA-binding transcription factor activity"/>
    <property type="evidence" value="ECO:0007669"/>
    <property type="project" value="TreeGrafter"/>
</dbReference>
<dbReference type="Gene3D" id="1.10.357.10">
    <property type="entry name" value="Tetracycline Repressor, domain 2"/>
    <property type="match status" value="1"/>
</dbReference>
<dbReference type="GO" id="GO:0000976">
    <property type="term" value="F:transcription cis-regulatory region binding"/>
    <property type="evidence" value="ECO:0007669"/>
    <property type="project" value="TreeGrafter"/>
</dbReference>
<feature type="DNA-binding region" description="H-T-H motif" evidence="4">
    <location>
        <begin position="67"/>
        <end position="86"/>
    </location>
</feature>
<reference evidence="8" key="1">
    <citation type="submission" date="2018-05" db="EMBL/GenBank/DDBJ databases">
        <authorList>
            <person name="Liu B.-T."/>
        </authorList>
    </citation>
    <scope>NUCLEOTIDE SEQUENCE [LARGE SCALE GENOMIC DNA]</scope>
    <source>
        <strain evidence="8">WD6-1</strain>
    </source>
</reference>
<dbReference type="PANTHER" id="PTHR30055">
    <property type="entry name" value="HTH-TYPE TRANSCRIPTIONAL REGULATOR RUTR"/>
    <property type="match status" value="1"/>
</dbReference>
<feature type="domain" description="HTH tetR-type" evidence="6">
    <location>
        <begin position="44"/>
        <end position="104"/>
    </location>
</feature>
<evidence type="ECO:0000313" key="8">
    <source>
        <dbReference type="Proteomes" id="UP000245168"/>
    </source>
</evidence>
<dbReference type="InterPro" id="IPR050109">
    <property type="entry name" value="HTH-type_TetR-like_transc_reg"/>
</dbReference>
<dbReference type="Proteomes" id="UP000245168">
    <property type="component" value="Unassembled WGS sequence"/>
</dbReference>
<dbReference type="Pfam" id="PF00440">
    <property type="entry name" value="TetR_N"/>
    <property type="match status" value="1"/>
</dbReference>
<dbReference type="PANTHER" id="PTHR30055:SF212">
    <property type="entry name" value="TETR-FAMILY FAMILY TRANSCRIPTIONAL REGULATOR"/>
    <property type="match status" value="1"/>
</dbReference>
<dbReference type="EMBL" id="QEXV01000003">
    <property type="protein sequence ID" value="PWE17481.1"/>
    <property type="molecule type" value="Genomic_DNA"/>
</dbReference>
<evidence type="ECO:0000256" key="1">
    <source>
        <dbReference type="ARBA" id="ARBA00023015"/>
    </source>
</evidence>
<dbReference type="SUPFAM" id="SSF46689">
    <property type="entry name" value="Homeodomain-like"/>
    <property type="match status" value="1"/>
</dbReference>
<dbReference type="InterPro" id="IPR009057">
    <property type="entry name" value="Homeodomain-like_sf"/>
</dbReference>
<feature type="region of interest" description="Disordered" evidence="5">
    <location>
        <begin position="8"/>
        <end position="40"/>
    </location>
</feature>